<feature type="domain" description="CHAD" evidence="2">
    <location>
        <begin position="243"/>
        <end position="526"/>
    </location>
</feature>
<dbReference type="Gene3D" id="1.40.20.10">
    <property type="entry name" value="CHAD domain"/>
    <property type="match status" value="1"/>
</dbReference>
<evidence type="ECO:0000313" key="4">
    <source>
        <dbReference type="Proteomes" id="UP000256900"/>
    </source>
</evidence>
<dbReference type="Pfam" id="PF05235">
    <property type="entry name" value="CHAD"/>
    <property type="match status" value="1"/>
</dbReference>
<dbReference type="EMBL" id="QUMO01000001">
    <property type="protein sequence ID" value="REF89283.1"/>
    <property type="molecule type" value="Genomic_DNA"/>
</dbReference>
<organism evidence="3 4">
    <name type="scientific">Methylovirgula ligni</name>
    <dbReference type="NCBI Taxonomy" id="569860"/>
    <lineage>
        <taxon>Bacteria</taxon>
        <taxon>Pseudomonadati</taxon>
        <taxon>Pseudomonadota</taxon>
        <taxon>Alphaproteobacteria</taxon>
        <taxon>Hyphomicrobiales</taxon>
        <taxon>Beijerinckiaceae</taxon>
        <taxon>Methylovirgula</taxon>
    </lineage>
</organism>
<dbReference type="PANTHER" id="PTHR39339">
    <property type="entry name" value="SLR1444 PROTEIN"/>
    <property type="match status" value="1"/>
</dbReference>
<dbReference type="InterPro" id="IPR038186">
    <property type="entry name" value="CHAD_dom_sf"/>
</dbReference>
<sequence>MGSNSRPAKISGLRAPMRRRKPRDPAAPEGAEKTLRFALDPNDCELLLARLSKAGAHWTAETKLLSLYLDTPDCAIGKLGFGFGVRRRGDVTLNDTKEALRRFARGQPGVGGWSTFRHALSVAAPTDARELQKLLRGPNARQSLKLVYQSEAQQSFWSLPFGGDASLVLEQANIVNGIHTRLASLTLIYPENAAGLALAFIATLGKSVPLRLTGETLALTAYQTAGHSDVATPAAITPRLTADTSVAAAFQAIAHAAIDHFLLAQVRVRRLHDVEGVHQCRVALRRFSTALRLFRPLIGGAGAKAVKEDLNRIKSSLRAARDIDVLLARLAGKDADSAVATVRKLLEARREKTYAALVDVLNAPGTEDSLLRVVTWIEAGDWTADAARAEPIGTFVQRKFSKSVPKFHRRCADLEEASPAERHQTRIRAKNLRYGAEFFDGLSAGADAKAFRKRLRGFVAALKKLQTFLGEENDAEMAQHYFARLAEDGDSVRADAAAVAAGAALAAKLRRRGKRQFHKGAEKAREALFDTKPFWTGLARD</sequence>
<feature type="compositionally biased region" description="Basic and acidic residues" evidence="1">
    <location>
        <begin position="23"/>
        <end position="33"/>
    </location>
</feature>
<dbReference type="PANTHER" id="PTHR39339:SF1">
    <property type="entry name" value="CHAD DOMAIN-CONTAINING PROTEIN"/>
    <property type="match status" value="1"/>
</dbReference>
<evidence type="ECO:0000256" key="1">
    <source>
        <dbReference type="SAM" id="MobiDB-lite"/>
    </source>
</evidence>
<gene>
    <name evidence="3" type="ORF">DES32_0502</name>
</gene>
<evidence type="ECO:0000259" key="2">
    <source>
        <dbReference type="PROSITE" id="PS51708"/>
    </source>
</evidence>
<dbReference type="PROSITE" id="PS51708">
    <property type="entry name" value="CHAD"/>
    <property type="match status" value="1"/>
</dbReference>
<comment type="caution">
    <text evidence="3">The sequence shown here is derived from an EMBL/GenBank/DDBJ whole genome shotgun (WGS) entry which is preliminary data.</text>
</comment>
<evidence type="ECO:0000313" key="3">
    <source>
        <dbReference type="EMBL" id="REF89283.1"/>
    </source>
</evidence>
<proteinExistence type="predicted"/>
<feature type="region of interest" description="Disordered" evidence="1">
    <location>
        <begin position="1"/>
        <end position="33"/>
    </location>
</feature>
<dbReference type="OrthoDB" id="9777271at2"/>
<dbReference type="SMART" id="SM00880">
    <property type="entry name" value="CHAD"/>
    <property type="match status" value="1"/>
</dbReference>
<dbReference type="RefSeq" id="WP_115835075.1">
    <property type="nucleotide sequence ID" value="NZ_QUMO01000001.1"/>
</dbReference>
<dbReference type="Proteomes" id="UP000256900">
    <property type="component" value="Unassembled WGS sequence"/>
</dbReference>
<dbReference type="AlphaFoldDB" id="A0A3D9Z288"/>
<accession>A0A3D9Z288</accession>
<reference evidence="3 4" key="1">
    <citation type="submission" date="2018-08" db="EMBL/GenBank/DDBJ databases">
        <title>Genomic Encyclopedia of Type Strains, Phase IV (KMG-IV): sequencing the most valuable type-strain genomes for metagenomic binning, comparative biology and taxonomic classification.</title>
        <authorList>
            <person name="Goeker M."/>
        </authorList>
    </citation>
    <scope>NUCLEOTIDE SEQUENCE [LARGE SCALE GENOMIC DNA]</scope>
    <source>
        <strain evidence="3 4">BW863</strain>
    </source>
</reference>
<protein>
    <submittedName>
        <fullName evidence="3">CHAD domain-containing protein</fullName>
    </submittedName>
</protein>
<keyword evidence="4" id="KW-1185">Reference proteome</keyword>
<name>A0A3D9Z288_9HYPH</name>
<dbReference type="InterPro" id="IPR007899">
    <property type="entry name" value="CHAD_dom"/>
</dbReference>